<gene>
    <name evidence="7" type="primary">yclQ</name>
    <name evidence="7" type="ORF">FILTAD_00459</name>
</gene>
<organism evidence="7 8">
    <name type="scientific">Filibacter tadaridae</name>
    <dbReference type="NCBI Taxonomy" id="2483811"/>
    <lineage>
        <taxon>Bacteria</taxon>
        <taxon>Bacillati</taxon>
        <taxon>Bacillota</taxon>
        <taxon>Bacilli</taxon>
        <taxon>Bacillales</taxon>
        <taxon>Caryophanaceae</taxon>
        <taxon>Filibacter</taxon>
    </lineage>
</organism>
<reference evidence="7 8" key="1">
    <citation type="submission" date="2018-11" db="EMBL/GenBank/DDBJ databases">
        <authorList>
            <person name="Criscuolo A."/>
        </authorList>
    </citation>
    <scope>NUCLEOTIDE SEQUENCE [LARGE SCALE GENOMIC DNA]</scope>
    <source>
        <strain evidence="7">ATB-66</strain>
    </source>
</reference>
<keyword evidence="8" id="KW-1185">Reference proteome</keyword>
<protein>
    <submittedName>
        <fullName evidence="7">Putative ABC transporter solute-binding protein YclQ</fullName>
    </submittedName>
</protein>
<keyword evidence="3" id="KW-0813">Transport</keyword>
<dbReference type="SUPFAM" id="SSF53807">
    <property type="entry name" value="Helical backbone' metal receptor"/>
    <property type="match status" value="1"/>
</dbReference>
<feature type="chain" id="PRO_5038880867" evidence="5">
    <location>
        <begin position="19"/>
        <end position="317"/>
    </location>
</feature>
<evidence type="ECO:0000256" key="2">
    <source>
        <dbReference type="ARBA" id="ARBA00008814"/>
    </source>
</evidence>
<dbReference type="InterPro" id="IPR002491">
    <property type="entry name" value="ABC_transptr_periplasmic_BD"/>
</dbReference>
<dbReference type="PANTHER" id="PTHR30532:SF28">
    <property type="entry name" value="PETROBACTIN-BINDING PROTEIN YCLQ"/>
    <property type="match status" value="1"/>
</dbReference>
<dbReference type="AlphaFoldDB" id="A0A3P5WX51"/>
<dbReference type="EMBL" id="UXAV01000018">
    <property type="protein sequence ID" value="VDC20039.1"/>
    <property type="molecule type" value="Genomic_DNA"/>
</dbReference>
<evidence type="ECO:0000259" key="6">
    <source>
        <dbReference type="PROSITE" id="PS50983"/>
    </source>
</evidence>
<dbReference type="OrthoDB" id="63946at2"/>
<dbReference type="InterPro" id="IPR051313">
    <property type="entry name" value="Bact_iron-sidero_bind"/>
</dbReference>
<evidence type="ECO:0000313" key="7">
    <source>
        <dbReference type="EMBL" id="VDC20039.1"/>
    </source>
</evidence>
<proteinExistence type="inferred from homology"/>
<sequence length="317" mass="35052">MKKITMTLIMFTLLAMLAACGTKDDKKPETSATDTKDIETIKVTHELSEEAVEVKKNPKKVVVFDFGLLDTFDELGIEVAGLPQANIPAYLSKYEDEKYANLGSLKEPDLEKIHALKPDVIFISGRQAEMYKELSEIAPTVYVGIDASNYMDSFKHNMELVGEIFGKEDEVKSELADIDKQIEAINEKTAASDSKALIILGSEGKVSAYGPSSRFGLIHDVFGYKAADEKIEVSTHGQNITFEYIMETNPDVLFVVDRDAAIGGDASAKDSIENELVKKTNAYKNDKIIYLNADYWYLSGGGLLSMKEMVKEIDASL</sequence>
<dbReference type="GO" id="GO:0030288">
    <property type="term" value="C:outer membrane-bounded periplasmic space"/>
    <property type="evidence" value="ECO:0007669"/>
    <property type="project" value="TreeGrafter"/>
</dbReference>
<comment type="similarity">
    <text evidence="2">Belongs to the bacterial solute-binding protein 8 family.</text>
</comment>
<feature type="signal peptide" evidence="5">
    <location>
        <begin position="1"/>
        <end position="18"/>
    </location>
</feature>
<comment type="subcellular location">
    <subcellularLocation>
        <location evidence="1">Cell envelope</location>
    </subcellularLocation>
</comment>
<dbReference type="CDD" id="cd01140">
    <property type="entry name" value="FatB"/>
    <property type="match status" value="1"/>
</dbReference>
<evidence type="ECO:0000256" key="4">
    <source>
        <dbReference type="ARBA" id="ARBA00022729"/>
    </source>
</evidence>
<evidence type="ECO:0000256" key="3">
    <source>
        <dbReference type="ARBA" id="ARBA00022448"/>
    </source>
</evidence>
<keyword evidence="4 5" id="KW-0732">Signal</keyword>
<evidence type="ECO:0000256" key="5">
    <source>
        <dbReference type="SAM" id="SignalP"/>
    </source>
</evidence>
<accession>A0A3P5WX51</accession>
<dbReference type="GO" id="GO:1901678">
    <property type="term" value="P:iron coordination entity transport"/>
    <property type="evidence" value="ECO:0007669"/>
    <property type="project" value="UniProtKB-ARBA"/>
</dbReference>
<name>A0A3P5WX51_9BACL</name>
<feature type="domain" description="Fe/B12 periplasmic-binding" evidence="6">
    <location>
        <begin position="60"/>
        <end position="317"/>
    </location>
</feature>
<dbReference type="Gene3D" id="3.40.50.1980">
    <property type="entry name" value="Nitrogenase molybdenum iron protein domain"/>
    <property type="match status" value="2"/>
</dbReference>
<dbReference type="Pfam" id="PF01497">
    <property type="entry name" value="Peripla_BP_2"/>
    <property type="match status" value="1"/>
</dbReference>
<evidence type="ECO:0000313" key="8">
    <source>
        <dbReference type="Proteomes" id="UP000270468"/>
    </source>
</evidence>
<dbReference type="RefSeq" id="WP_124068904.1">
    <property type="nucleotide sequence ID" value="NZ_CBCRXF010000010.1"/>
</dbReference>
<evidence type="ECO:0000256" key="1">
    <source>
        <dbReference type="ARBA" id="ARBA00004196"/>
    </source>
</evidence>
<dbReference type="Proteomes" id="UP000270468">
    <property type="component" value="Unassembled WGS sequence"/>
</dbReference>
<dbReference type="PANTHER" id="PTHR30532">
    <property type="entry name" value="IRON III DICITRATE-BINDING PERIPLASMIC PROTEIN"/>
    <property type="match status" value="1"/>
</dbReference>
<dbReference type="PROSITE" id="PS51257">
    <property type="entry name" value="PROKAR_LIPOPROTEIN"/>
    <property type="match status" value="1"/>
</dbReference>
<dbReference type="PROSITE" id="PS50983">
    <property type="entry name" value="FE_B12_PBP"/>
    <property type="match status" value="1"/>
</dbReference>
<dbReference type="InterPro" id="IPR033870">
    <property type="entry name" value="FatB"/>
</dbReference>